<dbReference type="Proteomes" id="UP000636110">
    <property type="component" value="Unassembled WGS sequence"/>
</dbReference>
<comment type="caution">
    <text evidence="1">The sequence shown here is derived from an EMBL/GenBank/DDBJ whole genome shotgun (WGS) entry which is preliminary data.</text>
</comment>
<name>A0ABR6EUK1_9SPHI</name>
<protein>
    <submittedName>
        <fullName evidence="1">Uncharacterized protein</fullName>
    </submittedName>
</protein>
<keyword evidence="2" id="KW-1185">Reference proteome</keyword>
<evidence type="ECO:0000313" key="2">
    <source>
        <dbReference type="Proteomes" id="UP000636110"/>
    </source>
</evidence>
<sequence length="96" mass="11488">MKRLIDLTNTSKAKLLFDLFPEELPLFLEHLNKVCYDIEERKEVHLKEWNNGFIQFHFWLALSNEILGILKRHKSICRKAVLFLPINYFSLILICL</sequence>
<accession>A0ABR6EUK1</accession>
<dbReference type="EMBL" id="WNXC01000002">
    <property type="protein sequence ID" value="MBB2148938.1"/>
    <property type="molecule type" value="Genomic_DNA"/>
</dbReference>
<evidence type="ECO:0000313" key="1">
    <source>
        <dbReference type="EMBL" id="MBB2148938.1"/>
    </source>
</evidence>
<proteinExistence type="predicted"/>
<reference evidence="1 2" key="1">
    <citation type="submission" date="2019-11" db="EMBL/GenBank/DDBJ databases">
        <title>Description of Pedobacter sp. LMG 31462T.</title>
        <authorList>
            <person name="Carlier A."/>
            <person name="Qi S."/>
            <person name="Vandamme P."/>
        </authorList>
    </citation>
    <scope>NUCLEOTIDE SEQUENCE [LARGE SCALE GENOMIC DNA]</scope>
    <source>
        <strain evidence="1 2">LMG 31462</strain>
    </source>
</reference>
<gene>
    <name evidence="1" type="ORF">GM920_08430</name>
</gene>
<dbReference type="RefSeq" id="WP_182955706.1">
    <property type="nucleotide sequence ID" value="NZ_WNXC01000002.1"/>
</dbReference>
<organism evidence="1 2">
    <name type="scientific">Pedobacter gandavensis</name>
    <dbReference type="NCBI Taxonomy" id="2679963"/>
    <lineage>
        <taxon>Bacteria</taxon>
        <taxon>Pseudomonadati</taxon>
        <taxon>Bacteroidota</taxon>
        <taxon>Sphingobacteriia</taxon>
        <taxon>Sphingobacteriales</taxon>
        <taxon>Sphingobacteriaceae</taxon>
        <taxon>Pedobacter</taxon>
    </lineage>
</organism>